<reference evidence="1" key="1">
    <citation type="submission" date="2015-06" db="UniProtKB">
        <authorList>
            <consortium name="EnsemblPlants"/>
        </authorList>
    </citation>
    <scope>IDENTIFICATION</scope>
</reference>
<proteinExistence type="predicted"/>
<sequence>MERPAGGGLGTNYRLVGPAARAPGGSRGRYECVVWGVPGSRTSTWKLLGFKAL</sequence>
<dbReference type="EnsemblPlants" id="EMT13079">
    <property type="protein sequence ID" value="EMT13079"/>
    <property type="gene ID" value="F775_43429"/>
</dbReference>
<protein>
    <submittedName>
        <fullName evidence="1">Cysteine proteinase inhibitor</fullName>
    </submittedName>
</protein>
<accession>N1QUS1</accession>
<evidence type="ECO:0000313" key="1">
    <source>
        <dbReference type="EnsemblPlants" id="EMT13079"/>
    </source>
</evidence>
<name>N1QUS1_AEGTA</name>
<dbReference type="AlphaFoldDB" id="N1QUS1"/>
<organism evidence="1">
    <name type="scientific">Aegilops tauschii</name>
    <name type="common">Tausch's goatgrass</name>
    <name type="synonym">Aegilops squarrosa</name>
    <dbReference type="NCBI Taxonomy" id="37682"/>
    <lineage>
        <taxon>Eukaryota</taxon>
        <taxon>Viridiplantae</taxon>
        <taxon>Streptophyta</taxon>
        <taxon>Embryophyta</taxon>
        <taxon>Tracheophyta</taxon>
        <taxon>Spermatophyta</taxon>
        <taxon>Magnoliopsida</taxon>
        <taxon>Liliopsida</taxon>
        <taxon>Poales</taxon>
        <taxon>Poaceae</taxon>
        <taxon>BOP clade</taxon>
        <taxon>Pooideae</taxon>
        <taxon>Triticodae</taxon>
        <taxon>Triticeae</taxon>
        <taxon>Triticinae</taxon>
        <taxon>Aegilops</taxon>
    </lineage>
</organism>